<evidence type="ECO:0000259" key="3">
    <source>
        <dbReference type="PROSITE" id="PS51186"/>
    </source>
</evidence>
<evidence type="ECO:0000256" key="2">
    <source>
        <dbReference type="ARBA" id="ARBA00023315"/>
    </source>
</evidence>
<dbReference type="InterPro" id="IPR000182">
    <property type="entry name" value="GNAT_dom"/>
</dbReference>
<proteinExistence type="predicted"/>
<keyword evidence="2 4" id="KW-0012">Acyltransferase</keyword>
<feature type="domain" description="N-acetyltransferase" evidence="3">
    <location>
        <begin position="6"/>
        <end position="154"/>
    </location>
</feature>
<dbReference type="PROSITE" id="PS51186">
    <property type="entry name" value="GNAT"/>
    <property type="match status" value="1"/>
</dbReference>
<dbReference type="Pfam" id="PF00583">
    <property type="entry name" value="Acetyltransf_1"/>
    <property type="match status" value="1"/>
</dbReference>
<evidence type="ECO:0000313" key="5">
    <source>
        <dbReference type="Proteomes" id="UP000494269"/>
    </source>
</evidence>
<dbReference type="AlphaFoldDB" id="A0A6S6Z499"/>
<accession>A0A6S6Z499</accession>
<dbReference type="EMBL" id="CADIJQ010000001">
    <property type="protein sequence ID" value="CAB3653611.1"/>
    <property type="molecule type" value="Genomic_DNA"/>
</dbReference>
<gene>
    <name evidence="4" type="primary">phnO</name>
    <name evidence="4" type="ORF">LMG3441_00178</name>
</gene>
<dbReference type="Proteomes" id="UP000494269">
    <property type="component" value="Unassembled WGS sequence"/>
</dbReference>
<dbReference type="RefSeq" id="WP_175168461.1">
    <property type="nucleotide sequence ID" value="NZ_CADIJQ010000001.1"/>
</dbReference>
<sequence length="154" mass="17133">MSHPQRVFRRARQEDLPQIVAMLADDELGATREDASVPLNPRYTAAFAAIAQDSNQFLAVVEQDSHLVGCLQLSFIPGLSRLGQWRGQIESVRIASSSRGQGLGRTMFEWAIEQCRLQGCGIVQLTTDRARPDARRFYESLGFVATHDGMKLSL</sequence>
<dbReference type="PANTHER" id="PTHR43877:SF2">
    <property type="entry name" value="AMINOALKYLPHOSPHONATE N-ACETYLTRANSFERASE-RELATED"/>
    <property type="match status" value="1"/>
</dbReference>
<evidence type="ECO:0000256" key="1">
    <source>
        <dbReference type="ARBA" id="ARBA00022679"/>
    </source>
</evidence>
<organism evidence="4 5">
    <name type="scientific">Achromobacter kerstersii</name>
    <dbReference type="NCBI Taxonomy" id="1353890"/>
    <lineage>
        <taxon>Bacteria</taxon>
        <taxon>Pseudomonadati</taxon>
        <taxon>Pseudomonadota</taxon>
        <taxon>Betaproteobacteria</taxon>
        <taxon>Burkholderiales</taxon>
        <taxon>Alcaligenaceae</taxon>
        <taxon>Achromobacter</taxon>
    </lineage>
</organism>
<name>A0A6S6Z499_9BURK</name>
<dbReference type="InterPro" id="IPR016181">
    <property type="entry name" value="Acyl_CoA_acyltransferase"/>
</dbReference>
<keyword evidence="1 4" id="KW-0808">Transferase</keyword>
<keyword evidence="5" id="KW-1185">Reference proteome</keyword>
<evidence type="ECO:0000313" key="4">
    <source>
        <dbReference type="EMBL" id="CAB3653611.1"/>
    </source>
</evidence>
<dbReference type="CDD" id="cd04301">
    <property type="entry name" value="NAT_SF"/>
    <property type="match status" value="1"/>
</dbReference>
<dbReference type="InterPro" id="IPR050832">
    <property type="entry name" value="Bact_Acetyltransf"/>
</dbReference>
<dbReference type="Gene3D" id="3.40.630.30">
    <property type="match status" value="1"/>
</dbReference>
<dbReference type="GO" id="GO:0016747">
    <property type="term" value="F:acyltransferase activity, transferring groups other than amino-acyl groups"/>
    <property type="evidence" value="ECO:0007669"/>
    <property type="project" value="InterPro"/>
</dbReference>
<dbReference type="PANTHER" id="PTHR43877">
    <property type="entry name" value="AMINOALKYLPHOSPHONATE N-ACETYLTRANSFERASE-RELATED-RELATED"/>
    <property type="match status" value="1"/>
</dbReference>
<reference evidence="4 5" key="1">
    <citation type="submission" date="2020-04" db="EMBL/GenBank/DDBJ databases">
        <authorList>
            <person name="De Canck E."/>
        </authorList>
    </citation>
    <scope>NUCLEOTIDE SEQUENCE [LARGE SCALE GENOMIC DNA]</scope>
    <source>
        <strain evidence="4 5">LMG 3441</strain>
    </source>
</reference>
<protein>
    <submittedName>
        <fullName evidence="4">Aminoalkylphosphonate N-acetyltransferase</fullName>
        <ecNumber evidence="4">2.3.1.280</ecNumber>
    </submittedName>
</protein>
<dbReference type="EC" id="2.3.1.280" evidence="4"/>
<dbReference type="SUPFAM" id="SSF55729">
    <property type="entry name" value="Acyl-CoA N-acyltransferases (Nat)"/>
    <property type="match status" value="1"/>
</dbReference>